<dbReference type="Pfam" id="PF14175">
    <property type="entry name" value="YaaC"/>
    <property type="match status" value="1"/>
</dbReference>
<accession>A0A645FXN4</accession>
<evidence type="ECO:0000313" key="1">
    <source>
        <dbReference type="EMBL" id="MPN18472.1"/>
    </source>
</evidence>
<sequence length="165" mass="18920">MYSDIINIAIDGENHIQFCMASQKDEQNLVSHYPTLLNEYDKSLMHGIAPCFTSHLKTASVDFLYSYQAHVGGQYFVLQTPVLINGTTQQQLISQPLIDFAALHILSEQVRYRQDRWRTILLGEEKAIIGLIEIYINTVSRRFPNAIINALFNEEFTFGMPAMFQ</sequence>
<protein>
    <submittedName>
        <fullName evidence="1">Uncharacterized protein</fullName>
    </submittedName>
</protein>
<proteinExistence type="predicted"/>
<reference evidence="1" key="1">
    <citation type="submission" date="2019-08" db="EMBL/GenBank/DDBJ databases">
        <authorList>
            <person name="Kucharzyk K."/>
            <person name="Murdoch R.W."/>
            <person name="Higgins S."/>
            <person name="Loffler F."/>
        </authorList>
    </citation>
    <scope>NUCLEOTIDE SEQUENCE</scope>
</reference>
<gene>
    <name evidence="1" type="ORF">SDC9_165832</name>
</gene>
<dbReference type="InterPro" id="IPR026988">
    <property type="entry name" value="YaaC-like"/>
</dbReference>
<dbReference type="EMBL" id="VSSQ01065813">
    <property type="protein sequence ID" value="MPN18472.1"/>
    <property type="molecule type" value="Genomic_DNA"/>
</dbReference>
<name>A0A645FXN4_9ZZZZ</name>
<comment type="caution">
    <text evidence="1">The sequence shown here is derived from an EMBL/GenBank/DDBJ whole genome shotgun (WGS) entry which is preliminary data.</text>
</comment>
<dbReference type="AlphaFoldDB" id="A0A645FXN4"/>
<organism evidence="1">
    <name type="scientific">bioreactor metagenome</name>
    <dbReference type="NCBI Taxonomy" id="1076179"/>
    <lineage>
        <taxon>unclassified sequences</taxon>
        <taxon>metagenomes</taxon>
        <taxon>ecological metagenomes</taxon>
    </lineage>
</organism>